<accession>A0A8D9ET26</accession>
<feature type="compositionally biased region" description="Pro residues" evidence="1">
    <location>
        <begin position="94"/>
        <end position="130"/>
    </location>
</feature>
<protein>
    <submittedName>
        <fullName evidence="2">Uncharacterized protein</fullName>
    </submittedName>
</protein>
<dbReference type="EMBL" id="HBUF01566378">
    <property type="protein sequence ID" value="CAG6764681.1"/>
    <property type="molecule type" value="Transcribed_RNA"/>
</dbReference>
<evidence type="ECO:0000256" key="1">
    <source>
        <dbReference type="SAM" id="MobiDB-lite"/>
    </source>
</evidence>
<organism evidence="2">
    <name type="scientific">Cacopsylla melanoneura</name>
    <dbReference type="NCBI Taxonomy" id="428564"/>
    <lineage>
        <taxon>Eukaryota</taxon>
        <taxon>Metazoa</taxon>
        <taxon>Ecdysozoa</taxon>
        <taxon>Arthropoda</taxon>
        <taxon>Hexapoda</taxon>
        <taxon>Insecta</taxon>
        <taxon>Pterygota</taxon>
        <taxon>Neoptera</taxon>
        <taxon>Paraneoptera</taxon>
        <taxon>Hemiptera</taxon>
        <taxon>Sternorrhyncha</taxon>
        <taxon>Psylloidea</taxon>
        <taxon>Psyllidae</taxon>
        <taxon>Psyllinae</taxon>
        <taxon>Cacopsylla</taxon>
    </lineage>
</organism>
<dbReference type="EMBL" id="HBUF01566379">
    <property type="protein sequence ID" value="CAG6764682.1"/>
    <property type="molecule type" value="Transcribed_RNA"/>
</dbReference>
<name>A0A8D9ET26_9HEMI</name>
<dbReference type="AlphaFoldDB" id="A0A8D9ET26"/>
<dbReference type="SUPFAM" id="SSF51445">
    <property type="entry name" value="(Trans)glycosidases"/>
    <property type="match status" value="1"/>
</dbReference>
<dbReference type="Gene3D" id="3.20.20.80">
    <property type="entry name" value="Glycosidases"/>
    <property type="match status" value="1"/>
</dbReference>
<proteinExistence type="predicted"/>
<reference evidence="2" key="1">
    <citation type="submission" date="2021-05" db="EMBL/GenBank/DDBJ databases">
        <authorList>
            <person name="Alioto T."/>
            <person name="Alioto T."/>
            <person name="Gomez Garrido J."/>
        </authorList>
    </citation>
    <scope>NUCLEOTIDE SEQUENCE</scope>
</reference>
<evidence type="ECO:0000313" key="2">
    <source>
        <dbReference type="EMBL" id="CAG6764682.1"/>
    </source>
</evidence>
<feature type="region of interest" description="Disordered" evidence="1">
    <location>
        <begin position="47"/>
        <end position="130"/>
    </location>
</feature>
<sequence>MIMEIHLYWRCKEIHWFIEHGVDLQKLVLGIPTFGRSWLLHGMMTGGSKQLSSTLQELRVTRTSSRMSRGTTIDEVTCSAPAGPDSSPPNKSAPTPPPHPLPPPPPPPPSPPPPPLPLPPPPPPPFPQRW</sequence>
<feature type="compositionally biased region" description="Low complexity" evidence="1">
    <location>
        <begin position="61"/>
        <end position="71"/>
    </location>
</feature>
<dbReference type="InterPro" id="IPR017853">
    <property type="entry name" value="GH"/>
</dbReference>
<feature type="compositionally biased region" description="Polar residues" evidence="1">
    <location>
        <begin position="47"/>
        <end position="56"/>
    </location>
</feature>